<dbReference type="PANTHER" id="PTHR34070">
    <property type="entry name" value="ARMADILLO-TYPE FOLD"/>
    <property type="match status" value="1"/>
</dbReference>
<dbReference type="AlphaFoldDB" id="A0A511N4V3"/>
<evidence type="ECO:0008006" key="3">
    <source>
        <dbReference type="Google" id="ProtNLM"/>
    </source>
</evidence>
<dbReference type="OrthoDB" id="9775346at2"/>
<keyword evidence="2" id="KW-1185">Reference proteome</keyword>
<dbReference type="Pfam" id="PF08713">
    <property type="entry name" value="DNA_alkylation"/>
    <property type="match status" value="1"/>
</dbReference>
<evidence type="ECO:0000313" key="2">
    <source>
        <dbReference type="Proteomes" id="UP000321306"/>
    </source>
</evidence>
<dbReference type="RefSeq" id="WP_146886504.1">
    <property type="nucleotide sequence ID" value="NZ_BJXB01000016.1"/>
</dbReference>
<sequence>MVNAEDFVQKVQAALEPLSNPGQAPAMQKYMKDRFDFLGIKRPARTEATRPLLRQLQPQEALPAAQHLWTLTGREYQYVAVDILAKHVKMLSPEDLSAIRALIQTHSWWDTVDLLASKVVGGLVRRHPELKAEMDRWSEDPDFWVRRTAVLHQLSFKKETDQERLFAFALKNAPDAEFFIRKAIGWALREHAKTSPEAVRTFVEAHRAQFSGLTIREAFKHF</sequence>
<dbReference type="Proteomes" id="UP000321306">
    <property type="component" value="Unassembled WGS sequence"/>
</dbReference>
<dbReference type="SUPFAM" id="SSF48371">
    <property type="entry name" value="ARM repeat"/>
    <property type="match status" value="1"/>
</dbReference>
<protein>
    <recommendedName>
        <fullName evidence="3">DNA alkylation repair protein</fullName>
    </recommendedName>
</protein>
<accession>A0A511N4V3</accession>
<dbReference type="InterPro" id="IPR016024">
    <property type="entry name" value="ARM-type_fold"/>
</dbReference>
<reference evidence="1 2" key="1">
    <citation type="submission" date="2019-07" db="EMBL/GenBank/DDBJ databases">
        <title>Whole genome shotgun sequence of Deinococcus cellulosilyticus NBRC 106333.</title>
        <authorList>
            <person name="Hosoyama A."/>
            <person name="Uohara A."/>
            <person name="Ohji S."/>
            <person name="Ichikawa N."/>
        </authorList>
    </citation>
    <scope>NUCLEOTIDE SEQUENCE [LARGE SCALE GENOMIC DNA]</scope>
    <source>
        <strain evidence="1 2">NBRC 106333</strain>
    </source>
</reference>
<organism evidence="1 2">
    <name type="scientific">Deinococcus cellulosilyticus (strain DSM 18568 / NBRC 106333 / KACC 11606 / 5516J-15)</name>
    <dbReference type="NCBI Taxonomy" id="1223518"/>
    <lineage>
        <taxon>Bacteria</taxon>
        <taxon>Thermotogati</taxon>
        <taxon>Deinococcota</taxon>
        <taxon>Deinococci</taxon>
        <taxon>Deinococcales</taxon>
        <taxon>Deinococcaceae</taxon>
        <taxon>Deinococcus</taxon>
    </lineage>
</organism>
<dbReference type="CDD" id="cd07064">
    <property type="entry name" value="AlkD_like_1"/>
    <property type="match status" value="1"/>
</dbReference>
<dbReference type="EMBL" id="BJXB01000016">
    <property type="protein sequence ID" value="GEM47880.1"/>
    <property type="molecule type" value="Genomic_DNA"/>
</dbReference>
<gene>
    <name evidence="1" type="ORF">DC3_35150</name>
</gene>
<dbReference type="PANTHER" id="PTHR34070:SF1">
    <property type="entry name" value="DNA ALKYLATION REPAIR PROTEIN"/>
    <property type="match status" value="1"/>
</dbReference>
<comment type="caution">
    <text evidence="1">The sequence shown here is derived from an EMBL/GenBank/DDBJ whole genome shotgun (WGS) entry which is preliminary data.</text>
</comment>
<dbReference type="Gene3D" id="1.25.10.90">
    <property type="match status" value="1"/>
</dbReference>
<evidence type="ECO:0000313" key="1">
    <source>
        <dbReference type="EMBL" id="GEM47880.1"/>
    </source>
</evidence>
<proteinExistence type="predicted"/>
<dbReference type="InterPro" id="IPR014825">
    <property type="entry name" value="DNA_alkylation"/>
</dbReference>
<name>A0A511N4V3_DEIC1</name>